<reference evidence="2 3" key="1">
    <citation type="submission" date="2013-12" db="EMBL/GenBank/DDBJ databases">
        <authorList>
            <person name="Madinger N."/>
            <person name="Lenaerts A."/>
            <person name="Ordway D."/>
            <person name="DeGroote M.A."/>
            <person name="Parker T."/>
            <person name="Sizemore C."/>
            <person name="Tallon L.J."/>
            <person name="Sadzewicz L.K."/>
            <person name="Sengamalay N."/>
            <person name="Fraser C.M."/>
            <person name="Hine E."/>
            <person name="Shefchek K.A."/>
            <person name="Das S.P."/>
            <person name="Tettelin H."/>
        </authorList>
    </citation>
    <scope>NUCLEOTIDE SEQUENCE [LARGE SCALE GENOMIC DNA]</scope>
    <source>
        <strain evidence="2 3">21</strain>
    </source>
</reference>
<dbReference type="Proteomes" id="UP000020103">
    <property type="component" value="Unassembled WGS sequence"/>
</dbReference>
<dbReference type="EMBL" id="JAOF01000001">
    <property type="protein sequence ID" value="EUA46042.1"/>
    <property type="molecule type" value="Genomic_DNA"/>
</dbReference>
<gene>
    <name evidence="2" type="ORF">I543_1063</name>
</gene>
<keyword evidence="1" id="KW-0812">Transmembrane</keyword>
<accession>A0A829PZJ3</accession>
<proteinExistence type="predicted"/>
<evidence type="ECO:0000313" key="2">
    <source>
        <dbReference type="EMBL" id="EUA46042.1"/>
    </source>
</evidence>
<name>A0A829PZJ3_9MYCO</name>
<feature type="transmembrane region" description="Helical" evidence="1">
    <location>
        <begin position="6"/>
        <end position="28"/>
    </location>
</feature>
<protein>
    <submittedName>
        <fullName evidence="2">Uncharacterized protein</fullName>
    </submittedName>
</protein>
<keyword evidence="1" id="KW-1133">Transmembrane helix</keyword>
<organism evidence="2 3">
    <name type="scientific">Mycobacteroides abscessus 21</name>
    <dbReference type="NCBI Taxonomy" id="1299324"/>
    <lineage>
        <taxon>Bacteria</taxon>
        <taxon>Bacillati</taxon>
        <taxon>Actinomycetota</taxon>
        <taxon>Actinomycetes</taxon>
        <taxon>Mycobacteriales</taxon>
        <taxon>Mycobacteriaceae</taxon>
        <taxon>Mycobacteroides</taxon>
        <taxon>Mycobacteroides abscessus</taxon>
    </lineage>
</organism>
<sequence>MENALLWVTAGGTALTAAATIGLAWVAWRTLGGARDQLVLLQRQAAREDHTWWPRSCLGFMGPDHLT</sequence>
<evidence type="ECO:0000256" key="1">
    <source>
        <dbReference type="SAM" id="Phobius"/>
    </source>
</evidence>
<evidence type="ECO:0000313" key="3">
    <source>
        <dbReference type="Proteomes" id="UP000020103"/>
    </source>
</evidence>
<comment type="caution">
    <text evidence="2">The sequence shown here is derived from an EMBL/GenBank/DDBJ whole genome shotgun (WGS) entry which is preliminary data.</text>
</comment>
<dbReference type="AlphaFoldDB" id="A0A829PZJ3"/>
<keyword evidence="1" id="KW-0472">Membrane</keyword>